<name>A0A418Y8C2_9BURK</name>
<dbReference type="Pfam" id="PF11604">
    <property type="entry name" value="CusF_Ec"/>
    <property type="match status" value="1"/>
</dbReference>
<accession>A0A418Y8C2</accession>
<protein>
    <submittedName>
        <fullName evidence="1">RND transporter</fullName>
    </submittedName>
</protein>
<evidence type="ECO:0000313" key="1">
    <source>
        <dbReference type="EMBL" id="RJG27614.1"/>
    </source>
</evidence>
<evidence type="ECO:0000313" key="2">
    <source>
        <dbReference type="Proteomes" id="UP000284006"/>
    </source>
</evidence>
<dbReference type="EMBL" id="QYUP01000008">
    <property type="protein sequence ID" value="RJG27614.1"/>
    <property type="molecule type" value="Genomic_DNA"/>
</dbReference>
<dbReference type="AlphaFoldDB" id="A0A418Y8C2"/>
<proteinExistence type="predicted"/>
<dbReference type="InterPro" id="IPR021647">
    <property type="entry name" value="CusF_Ec"/>
</dbReference>
<dbReference type="InterPro" id="IPR042230">
    <property type="entry name" value="CusF_sf"/>
</dbReference>
<dbReference type="Proteomes" id="UP000284006">
    <property type="component" value="Unassembled WGS sequence"/>
</dbReference>
<sequence>MSFGASVATETAPTPTATAAAALVAGEVKKVDKEAGKLTVKHGPLASLDMPAMTMVFRVKEPAMLDQVKPGDKINFAAERVNGQITVTRLEAAK</sequence>
<reference evidence="1 2" key="1">
    <citation type="submission" date="2018-09" db="EMBL/GenBank/DDBJ databases">
        <authorList>
            <person name="Zhu H."/>
        </authorList>
    </citation>
    <scope>NUCLEOTIDE SEQUENCE [LARGE SCALE GENOMIC DNA]</scope>
    <source>
        <strain evidence="1 2">K1S02-61</strain>
    </source>
</reference>
<comment type="caution">
    <text evidence="1">The sequence shown here is derived from an EMBL/GenBank/DDBJ whole genome shotgun (WGS) entry which is preliminary data.</text>
</comment>
<dbReference type="OrthoDB" id="9180744at2"/>
<dbReference type="Gene3D" id="2.40.50.320">
    <property type="entry name" value="Copper binding periplasmic protein CusF"/>
    <property type="match status" value="1"/>
</dbReference>
<dbReference type="RefSeq" id="WP_119808960.1">
    <property type="nucleotide sequence ID" value="NZ_QYUP01000008.1"/>
</dbReference>
<keyword evidence="2" id="KW-1185">Reference proteome</keyword>
<organism evidence="1 2">
    <name type="scientific">Massilia cavernae</name>
    <dbReference type="NCBI Taxonomy" id="2320864"/>
    <lineage>
        <taxon>Bacteria</taxon>
        <taxon>Pseudomonadati</taxon>
        <taxon>Pseudomonadota</taxon>
        <taxon>Betaproteobacteria</taxon>
        <taxon>Burkholderiales</taxon>
        <taxon>Oxalobacteraceae</taxon>
        <taxon>Telluria group</taxon>
        <taxon>Massilia</taxon>
    </lineage>
</organism>
<gene>
    <name evidence="1" type="ORF">D3872_00505</name>
</gene>